<evidence type="ECO:0000256" key="5">
    <source>
        <dbReference type="ARBA" id="ARBA00035648"/>
    </source>
</evidence>
<sequence length="294" mass="33803">MIRSMTGFGRATSAAESSRSFSIELKSINHRYLDINVRMPKSMISLEEKIRKTVSEKLNRGKVDIFITYKNYGDFDGIAMLNEGLADSYYHCLKNLTTRYSDVKDDISLSLIAKFPEVVKIQEKEENMDEIWGGLQFCLEDALSMLVEMREIEGEKLKLDIISKCDKIKSLVDSIEEKSPGIIVQYKNKLEERIKDLTENLDVDDSRISMEVAFFADKASIDEEITRLNSHLNQVKNTLTLQEPVGRKLDFIVQEMNREANTIASKSQDLEITNMVLNIKNEIEKIREQVQNLE</sequence>
<keyword evidence="3" id="KW-0255">Endonuclease</keyword>
<comment type="similarity">
    <text evidence="5">Belongs to the YicC/YloC family.</text>
</comment>
<dbReference type="PANTHER" id="PTHR30636:SF3">
    <property type="entry name" value="UPF0701 PROTEIN YICC"/>
    <property type="match status" value="1"/>
</dbReference>
<dbReference type="RefSeq" id="WP_090042095.1">
    <property type="nucleotide sequence ID" value="NZ_FOKI01000023.1"/>
</dbReference>
<gene>
    <name evidence="8" type="ORF">SAMN04488528_10233</name>
</gene>
<dbReference type="GO" id="GO:0016787">
    <property type="term" value="F:hydrolase activity"/>
    <property type="evidence" value="ECO:0007669"/>
    <property type="project" value="UniProtKB-KW"/>
</dbReference>
<dbReference type="InterPro" id="IPR013551">
    <property type="entry name" value="YicC-like_C"/>
</dbReference>
<evidence type="ECO:0000259" key="6">
    <source>
        <dbReference type="Pfam" id="PF03755"/>
    </source>
</evidence>
<evidence type="ECO:0000256" key="4">
    <source>
        <dbReference type="ARBA" id="ARBA00022801"/>
    </source>
</evidence>
<comment type="cofactor">
    <cofactor evidence="1">
        <name>a divalent metal cation</name>
        <dbReference type="ChEBI" id="CHEBI:60240"/>
    </cofactor>
</comment>
<feature type="domain" description="Endoribonuclease YicC-like C-terminal" evidence="7">
    <location>
        <begin position="175"/>
        <end position="294"/>
    </location>
</feature>
<dbReference type="InterPro" id="IPR013527">
    <property type="entry name" value="YicC-like_N"/>
</dbReference>
<evidence type="ECO:0000313" key="9">
    <source>
        <dbReference type="Proteomes" id="UP000198619"/>
    </source>
</evidence>
<dbReference type="EMBL" id="FOKI01000023">
    <property type="protein sequence ID" value="SFB26683.1"/>
    <property type="molecule type" value="Genomic_DNA"/>
</dbReference>
<dbReference type="Pfam" id="PF03755">
    <property type="entry name" value="YicC-like_N"/>
    <property type="match status" value="1"/>
</dbReference>
<dbReference type="InterPro" id="IPR005229">
    <property type="entry name" value="YicC/YloC-like"/>
</dbReference>
<keyword evidence="4" id="KW-0378">Hydrolase</keyword>
<feature type="domain" description="Endoribonuclease YicC-like N-terminal" evidence="6">
    <location>
        <begin position="2"/>
        <end position="158"/>
    </location>
</feature>
<dbReference type="OrthoDB" id="9771229at2"/>
<proteinExistence type="inferred from homology"/>
<reference evidence="8 9" key="1">
    <citation type="submission" date="2016-10" db="EMBL/GenBank/DDBJ databases">
        <authorList>
            <person name="de Groot N.N."/>
        </authorList>
    </citation>
    <scope>NUCLEOTIDE SEQUENCE [LARGE SCALE GENOMIC DNA]</scope>
    <source>
        <strain evidence="8 9">DSM 12271</strain>
    </source>
</reference>
<protein>
    <submittedName>
        <fullName evidence="8">TIGR00255 family protein</fullName>
    </submittedName>
</protein>
<evidence type="ECO:0000313" key="8">
    <source>
        <dbReference type="EMBL" id="SFB26683.1"/>
    </source>
</evidence>
<name>A0A1I0ZRB0_9CLOT</name>
<dbReference type="AlphaFoldDB" id="A0A1I0ZRB0"/>
<evidence type="ECO:0000259" key="7">
    <source>
        <dbReference type="Pfam" id="PF08340"/>
    </source>
</evidence>
<evidence type="ECO:0000256" key="3">
    <source>
        <dbReference type="ARBA" id="ARBA00022759"/>
    </source>
</evidence>
<dbReference type="Pfam" id="PF08340">
    <property type="entry name" value="YicC-like_C"/>
    <property type="match status" value="1"/>
</dbReference>
<dbReference type="STRING" id="84698.SAMN04488528_10233"/>
<evidence type="ECO:0000256" key="1">
    <source>
        <dbReference type="ARBA" id="ARBA00001968"/>
    </source>
</evidence>
<dbReference type="PANTHER" id="PTHR30636">
    <property type="entry name" value="UPF0701 PROTEIN YICC"/>
    <property type="match status" value="1"/>
</dbReference>
<evidence type="ECO:0000256" key="2">
    <source>
        <dbReference type="ARBA" id="ARBA00022722"/>
    </source>
</evidence>
<dbReference type="GO" id="GO:0004521">
    <property type="term" value="F:RNA endonuclease activity"/>
    <property type="evidence" value="ECO:0007669"/>
    <property type="project" value="InterPro"/>
</dbReference>
<accession>A0A1I0ZRB0</accession>
<dbReference type="Proteomes" id="UP000198619">
    <property type="component" value="Unassembled WGS sequence"/>
</dbReference>
<keyword evidence="9" id="KW-1185">Reference proteome</keyword>
<dbReference type="NCBIfam" id="TIGR00255">
    <property type="entry name" value="YicC/YloC family endoribonuclease"/>
    <property type="match status" value="1"/>
</dbReference>
<keyword evidence="2" id="KW-0540">Nuclease</keyword>
<organism evidence="8 9">
    <name type="scientific">Clostridium frigidicarnis</name>
    <dbReference type="NCBI Taxonomy" id="84698"/>
    <lineage>
        <taxon>Bacteria</taxon>
        <taxon>Bacillati</taxon>
        <taxon>Bacillota</taxon>
        <taxon>Clostridia</taxon>
        <taxon>Eubacteriales</taxon>
        <taxon>Clostridiaceae</taxon>
        <taxon>Clostridium</taxon>
    </lineage>
</organism>